<reference evidence="1 2" key="1">
    <citation type="submission" date="2013-04" db="EMBL/GenBank/DDBJ databases">
        <title>The Genome Sequence of Bacteroides uniformis dnLKV2.</title>
        <authorList>
            <consortium name="The Broad Institute Genomics Platform"/>
            <consortium name="The Broad Institute Genome Sequencing Center for Infectious Disease"/>
            <person name="Earl A."/>
            <person name="Xavier R."/>
            <person name="Kuhn K."/>
            <person name="Stappenbeck T."/>
            <person name="Walker B."/>
            <person name="Young S."/>
            <person name="Zeng Q."/>
            <person name="Gargeya S."/>
            <person name="Fitzgerald M."/>
            <person name="Haas B."/>
            <person name="Abouelleil A."/>
            <person name="Allen A.W."/>
            <person name="Alvarado L."/>
            <person name="Arachchi H.M."/>
            <person name="Berlin A.M."/>
            <person name="Chapman S.B."/>
            <person name="Gainer-Dewar J."/>
            <person name="Goldberg J."/>
            <person name="Griggs A."/>
            <person name="Gujja S."/>
            <person name="Hansen M."/>
            <person name="Howarth C."/>
            <person name="Imamovic A."/>
            <person name="Ireland A."/>
            <person name="Larimer J."/>
            <person name="McCowan C."/>
            <person name="Murphy C."/>
            <person name="Pearson M."/>
            <person name="Poon T.W."/>
            <person name="Priest M."/>
            <person name="Roberts A."/>
            <person name="Saif S."/>
            <person name="Shea T."/>
            <person name="Sisk P."/>
            <person name="Sykes S."/>
            <person name="Wortman J."/>
            <person name="Nusbaum C."/>
            <person name="Birren B."/>
        </authorList>
    </citation>
    <scope>NUCLEOTIDE SEQUENCE [LARGE SCALE GENOMIC DNA]</scope>
    <source>
        <strain evidence="2">dnLKV2</strain>
    </source>
</reference>
<sequence>MMSIINNWIAEQKTPLFFCCFKINSHLCSAQHLNQATMFANRLPLAFFVPIGYLYSSDPRVECLMASQPDSGVEQRESGTFFVYKFFRFFGEGSLSRL</sequence>
<organism evidence="1 2">
    <name type="scientific">Bacteroides uniformis dnLKV2</name>
    <dbReference type="NCBI Taxonomy" id="1235787"/>
    <lineage>
        <taxon>Bacteria</taxon>
        <taxon>Pseudomonadati</taxon>
        <taxon>Bacteroidota</taxon>
        <taxon>Bacteroidia</taxon>
        <taxon>Bacteroidales</taxon>
        <taxon>Bacteroidaceae</taxon>
        <taxon>Bacteroides</taxon>
    </lineage>
</organism>
<gene>
    <name evidence="1" type="ORF">C801_02125</name>
</gene>
<evidence type="ECO:0000313" key="2">
    <source>
        <dbReference type="Proteomes" id="UP000014212"/>
    </source>
</evidence>
<proteinExistence type="predicted"/>
<name>R9HUU4_BACUN</name>
<accession>R9HUU4</accession>
<dbReference type="AlphaFoldDB" id="R9HUU4"/>
<protein>
    <submittedName>
        <fullName evidence="1">Uncharacterized protein</fullName>
    </submittedName>
</protein>
<dbReference type="EMBL" id="ASSO01000008">
    <property type="protein sequence ID" value="EOS07611.1"/>
    <property type="molecule type" value="Genomic_DNA"/>
</dbReference>
<dbReference type="HOGENOM" id="CLU_2328101_0_0_10"/>
<dbReference type="Proteomes" id="UP000014212">
    <property type="component" value="Unassembled WGS sequence"/>
</dbReference>
<comment type="caution">
    <text evidence="1">The sequence shown here is derived from an EMBL/GenBank/DDBJ whole genome shotgun (WGS) entry which is preliminary data.</text>
</comment>
<evidence type="ECO:0000313" key="1">
    <source>
        <dbReference type="EMBL" id="EOS07611.1"/>
    </source>
</evidence>